<reference evidence="4 5" key="1">
    <citation type="journal article" date="2016" name="Nat. Commun.">
        <title>Thousands of microbial genomes shed light on interconnected biogeochemical processes in an aquifer system.</title>
        <authorList>
            <person name="Anantharaman K."/>
            <person name="Brown C.T."/>
            <person name="Hug L.A."/>
            <person name="Sharon I."/>
            <person name="Castelle C.J."/>
            <person name="Probst A.J."/>
            <person name="Thomas B.C."/>
            <person name="Singh A."/>
            <person name="Wilkins M.J."/>
            <person name="Karaoz U."/>
            <person name="Brodie E.L."/>
            <person name="Williams K.H."/>
            <person name="Hubbard S.S."/>
            <person name="Banfield J.F."/>
        </authorList>
    </citation>
    <scope>NUCLEOTIDE SEQUENCE [LARGE SCALE GENOMIC DNA]</scope>
</reference>
<keyword evidence="1" id="KW-0472">Membrane</keyword>
<keyword evidence="2" id="KW-0732">Signal</keyword>
<dbReference type="InterPro" id="IPR038765">
    <property type="entry name" value="Papain-like_cys_pep_sf"/>
</dbReference>
<dbReference type="SMART" id="SM00460">
    <property type="entry name" value="TGc"/>
    <property type="match status" value="1"/>
</dbReference>
<name>A0A1F5FFH0_9BACT</name>
<accession>A0A1F5FFH0</accession>
<evidence type="ECO:0000256" key="2">
    <source>
        <dbReference type="SAM" id="SignalP"/>
    </source>
</evidence>
<feature type="domain" description="Transglutaminase-like" evidence="3">
    <location>
        <begin position="349"/>
        <end position="420"/>
    </location>
</feature>
<proteinExistence type="predicted"/>
<keyword evidence="1" id="KW-1133">Transmembrane helix</keyword>
<dbReference type="InterPro" id="IPR002931">
    <property type="entry name" value="Transglutaminase-like"/>
</dbReference>
<sequence length="606" mass="67715">MRRFSKLIFTIILALTSVLANPKSVSAASEFSASYENHYTISDSGLTLVKHDIVLTNNISNVYADEYTLSIGLTDISKLEIRDRQGLITHRVAKTDNQATISFNFPDKVVGKNKSNHFTITYQTKDIAAKQGTIWEINIPKLDSEELVTKQQTTLRIPVTFGTPSYTTPHYKYLTQEDQYLQLFFDLSTSSQNISAIFGTTQYIDFEIKYFLDNPKPETQTFAVAIPPDTNYQNMYYHSIDPSPENVTVDVDGNWIAQFVMPPNQQQTIFTKGIARINFLPALSPLSPEDYQRYLGDSQHWQVTDTSITALAAKLGTPKSIYQYLVEHLSYDYSKVYLSSSRLGALATLSDPTKAICTEFTDLFVALARASGVPAREHNGYAFTQNSLLRPLSLTQDILHAWPDFYDTSTDRWYQVDPTWGKTTGGVDYFTKLDLNHFTFVIHGDSSTKPLPAGSYRPKNSTDKMLLLNPASPSEFPPPSVTLTHTQKPASVDLIFKNTSGVAFSAPLSISLSGKNQSLPSLHIPPFGQHLVNIPLPGFRFIPSSLKLDVNYGDHTASLAITAGSTLTREIVLAAILAAGLILVCLTFVAWRLYLRRRTPRPPLYW</sequence>
<feature type="chain" id="PRO_5009518557" description="Transglutaminase-like domain-containing protein" evidence="2">
    <location>
        <begin position="21"/>
        <end position="606"/>
    </location>
</feature>
<dbReference type="AlphaFoldDB" id="A0A1F5FFH0"/>
<dbReference type="Proteomes" id="UP000176682">
    <property type="component" value="Unassembled WGS sequence"/>
</dbReference>
<feature type="signal peptide" evidence="2">
    <location>
        <begin position="1"/>
        <end position="20"/>
    </location>
</feature>
<feature type="transmembrane region" description="Helical" evidence="1">
    <location>
        <begin position="571"/>
        <end position="595"/>
    </location>
</feature>
<dbReference type="Pfam" id="PF01841">
    <property type="entry name" value="Transglut_core"/>
    <property type="match status" value="1"/>
</dbReference>
<keyword evidence="1" id="KW-0812">Transmembrane</keyword>
<organism evidence="4 5">
    <name type="scientific">Candidatus Collierbacteria bacterium RIFOXYB1_FULL_49_13</name>
    <dbReference type="NCBI Taxonomy" id="1817728"/>
    <lineage>
        <taxon>Bacteria</taxon>
        <taxon>Candidatus Collieribacteriota</taxon>
    </lineage>
</organism>
<dbReference type="EMBL" id="MFAM01000049">
    <property type="protein sequence ID" value="OGD78380.1"/>
    <property type="molecule type" value="Genomic_DNA"/>
</dbReference>
<gene>
    <name evidence="4" type="ORF">A2368_02805</name>
</gene>
<protein>
    <recommendedName>
        <fullName evidence="3">Transglutaminase-like domain-containing protein</fullName>
    </recommendedName>
</protein>
<evidence type="ECO:0000259" key="3">
    <source>
        <dbReference type="SMART" id="SM00460"/>
    </source>
</evidence>
<dbReference type="PANTHER" id="PTHR33490">
    <property type="entry name" value="BLR5614 PROTEIN-RELATED"/>
    <property type="match status" value="1"/>
</dbReference>
<dbReference type="PANTHER" id="PTHR33490:SF6">
    <property type="entry name" value="SLL1049 PROTEIN"/>
    <property type="match status" value="1"/>
</dbReference>
<evidence type="ECO:0000313" key="4">
    <source>
        <dbReference type="EMBL" id="OGD78380.1"/>
    </source>
</evidence>
<dbReference type="SUPFAM" id="SSF54001">
    <property type="entry name" value="Cysteine proteinases"/>
    <property type="match status" value="1"/>
</dbReference>
<evidence type="ECO:0000313" key="5">
    <source>
        <dbReference type="Proteomes" id="UP000176682"/>
    </source>
</evidence>
<comment type="caution">
    <text evidence="4">The sequence shown here is derived from an EMBL/GenBank/DDBJ whole genome shotgun (WGS) entry which is preliminary data.</text>
</comment>
<evidence type="ECO:0000256" key="1">
    <source>
        <dbReference type="SAM" id="Phobius"/>
    </source>
</evidence>
<dbReference type="Gene3D" id="3.10.620.30">
    <property type="match status" value="1"/>
</dbReference>